<feature type="transmembrane region" description="Helical" evidence="1">
    <location>
        <begin position="48"/>
        <end position="69"/>
    </location>
</feature>
<evidence type="ECO:0000313" key="3">
    <source>
        <dbReference type="Proteomes" id="UP001551584"/>
    </source>
</evidence>
<dbReference type="InterPro" id="IPR057702">
    <property type="entry name" value="DUF7942"/>
</dbReference>
<accession>A0ABV3ETK5</accession>
<name>A0ABV3ETK5_9ACTN</name>
<protein>
    <recommendedName>
        <fullName evidence="4">Integral membrane protein</fullName>
    </recommendedName>
</protein>
<evidence type="ECO:0008006" key="4">
    <source>
        <dbReference type="Google" id="ProtNLM"/>
    </source>
</evidence>
<evidence type="ECO:0000313" key="2">
    <source>
        <dbReference type="EMBL" id="MEU9579481.1"/>
    </source>
</evidence>
<gene>
    <name evidence="2" type="ORF">AB0D95_19790</name>
</gene>
<keyword evidence="3" id="KW-1185">Reference proteome</keyword>
<dbReference type="RefSeq" id="WP_359274406.1">
    <property type="nucleotide sequence ID" value="NZ_JBEZNA010000048.1"/>
</dbReference>
<keyword evidence="1" id="KW-0472">Membrane</keyword>
<organism evidence="2 3">
    <name type="scientific">Streptomyces chilikensis</name>
    <dbReference type="NCBI Taxonomy" id="1194079"/>
    <lineage>
        <taxon>Bacteria</taxon>
        <taxon>Bacillati</taxon>
        <taxon>Actinomycetota</taxon>
        <taxon>Actinomycetes</taxon>
        <taxon>Kitasatosporales</taxon>
        <taxon>Streptomycetaceae</taxon>
        <taxon>Streptomyces</taxon>
    </lineage>
</organism>
<proteinExistence type="predicted"/>
<keyword evidence="1" id="KW-0812">Transmembrane</keyword>
<comment type="caution">
    <text evidence="2">The sequence shown here is derived from an EMBL/GenBank/DDBJ whole genome shotgun (WGS) entry which is preliminary data.</text>
</comment>
<feature type="transmembrane region" description="Helical" evidence="1">
    <location>
        <begin position="22"/>
        <end position="41"/>
    </location>
</feature>
<dbReference type="EMBL" id="JBEZNA010000048">
    <property type="protein sequence ID" value="MEU9579481.1"/>
    <property type="molecule type" value="Genomic_DNA"/>
</dbReference>
<sequence length="105" mass="11095">MTVGQALRTLGRTTFGNIASRAYLGVVVGCVLAVEAAVHVFGNGDYGFALIWPILLTWPSFFLVEPLLGSVGTAWTPYLVIALAALLQALAIGALVRLVRRLSAP</sequence>
<reference evidence="2 3" key="1">
    <citation type="submission" date="2024-06" db="EMBL/GenBank/DDBJ databases">
        <title>The Natural Products Discovery Center: Release of the First 8490 Sequenced Strains for Exploring Actinobacteria Biosynthetic Diversity.</title>
        <authorList>
            <person name="Kalkreuter E."/>
            <person name="Kautsar S.A."/>
            <person name="Yang D."/>
            <person name="Bader C.D."/>
            <person name="Teijaro C.N."/>
            <person name="Fluegel L."/>
            <person name="Davis C.M."/>
            <person name="Simpson J.R."/>
            <person name="Lauterbach L."/>
            <person name="Steele A.D."/>
            <person name="Gui C."/>
            <person name="Meng S."/>
            <person name="Li G."/>
            <person name="Viehrig K."/>
            <person name="Ye F."/>
            <person name="Su P."/>
            <person name="Kiefer A.F."/>
            <person name="Nichols A."/>
            <person name="Cepeda A.J."/>
            <person name="Yan W."/>
            <person name="Fan B."/>
            <person name="Jiang Y."/>
            <person name="Adhikari A."/>
            <person name="Zheng C.-J."/>
            <person name="Schuster L."/>
            <person name="Cowan T.M."/>
            <person name="Smanski M.J."/>
            <person name="Chevrette M.G."/>
            <person name="De Carvalho L.P.S."/>
            <person name="Shen B."/>
        </authorList>
    </citation>
    <scope>NUCLEOTIDE SEQUENCE [LARGE SCALE GENOMIC DNA]</scope>
    <source>
        <strain evidence="2 3">NPDC048117</strain>
    </source>
</reference>
<dbReference type="NCBIfam" id="NF046119">
    <property type="entry name" value="memb_SCO4225"/>
    <property type="match status" value="1"/>
</dbReference>
<dbReference type="Pfam" id="PF25637">
    <property type="entry name" value="DUF7942"/>
    <property type="match status" value="1"/>
</dbReference>
<dbReference type="Proteomes" id="UP001551584">
    <property type="component" value="Unassembled WGS sequence"/>
</dbReference>
<keyword evidence="1" id="KW-1133">Transmembrane helix</keyword>
<evidence type="ECO:0000256" key="1">
    <source>
        <dbReference type="SAM" id="Phobius"/>
    </source>
</evidence>
<feature type="transmembrane region" description="Helical" evidence="1">
    <location>
        <begin position="75"/>
        <end position="99"/>
    </location>
</feature>